<accession>A0A067KPU9</accession>
<feature type="compositionally biased region" description="Basic and acidic residues" evidence="1">
    <location>
        <begin position="136"/>
        <end position="177"/>
    </location>
</feature>
<keyword evidence="2" id="KW-0472">Membrane</keyword>
<proteinExistence type="predicted"/>
<feature type="region of interest" description="Disordered" evidence="1">
    <location>
        <begin position="131"/>
        <end position="205"/>
    </location>
</feature>
<protein>
    <recommendedName>
        <fullName evidence="3">DUF4408 domain-containing protein</fullName>
    </recommendedName>
</protein>
<dbReference type="PANTHER" id="PTHR33098">
    <property type="entry name" value="COTTON FIBER (DUF761)"/>
    <property type="match status" value="1"/>
</dbReference>
<dbReference type="Pfam" id="PF14364">
    <property type="entry name" value="DUF4408"/>
    <property type="match status" value="1"/>
</dbReference>
<dbReference type="STRING" id="180498.A0A067KPU9"/>
<keyword evidence="2" id="KW-1133">Transmembrane helix</keyword>
<dbReference type="Pfam" id="PF05553">
    <property type="entry name" value="DUF761"/>
    <property type="match status" value="1"/>
</dbReference>
<evidence type="ECO:0000256" key="2">
    <source>
        <dbReference type="SAM" id="Phobius"/>
    </source>
</evidence>
<gene>
    <name evidence="4" type="ORF">JCGZ_07410</name>
</gene>
<evidence type="ECO:0000313" key="5">
    <source>
        <dbReference type="Proteomes" id="UP000027138"/>
    </source>
</evidence>
<dbReference type="InterPro" id="IPR025520">
    <property type="entry name" value="DUF4408"/>
</dbReference>
<feature type="compositionally biased region" description="Basic and acidic residues" evidence="1">
    <location>
        <begin position="192"/>
        <end position="205"/>
    </location>
</feature>
<keyword evidence="5" id="KW-1185">Reference proteome</keyword>
<dbReference type="Proteomes" id="UP000027138">
    <property type="component" value="Unassembled WGS sequence"/>
</dbReference>
<organism evidence="4 5">
    <name type="scientific">Jatropha curcas</name>
    <name type="common">Barbados nut</name>
    <dbReference type="NCBI Taxonomy" id="180498"/>
    <lineage>
        <taxon>Eukaryota</taxon>
        <taxon>Viridiplantae</taxon>
        <taxon>Streptophyta</taxon>
        <taxon>Embryophyta</taxon>
        <taxon>Tracheophyta</taxon>
        <taxon>Spermatophyta</taxon>
        <taxon>Magnoliopsida</taxon>
        <taxon>eudicotyledons</taxon>
        <taxon>Gunneridae</taxon>
        <taxon>Pentapetalae</taxon>
        <taxon>rosids</taxon>
        <taxon>fabids</taxon>
        <taxon>Malpighiales</taxon>
        <taxon>Euphorbiaceae</taxon>
        <taxon>Crotonoideae</taxon>
        <taxon>Jatropheae</taxon>
        <taxon>Jatropha</taxon>
    </lineage>
</organism>
<dbReference type="EMBL" id="KK914539">
    <property type="protein sequence ID" value="KDP33839.1"/>
    <property type="molecule type" value="Genomic_DNA"/>
</dbReference>
<name>A0A067KPU9_JATCU</name>
<dbReference type="PANTHER" id="PTHR33098:SF57">
    <property type="entry name" value="DUF4408 DOMAIN PROTEIN"/>
    <property type="match status" value="1"/>
</dbReference>
<dbReference type="InterPro" id="IPR008480">
    <property type="entry name" value="DUF761_pln"/>
</dbReference>
<dbReference type="OrthoDB" id="1685070at2759"/>
<reference evidence="4 5" key="1">
    <citation type="journal article" date="2014" name="PLoS ONE">
        <title>Global Analysis of Gene Expression Profiles in Physic Nut (Jatropha curcas L.) Seedlings Exposed to Salt Stress.</title>
        <authorList>
            <person name="Zhang L."/>
            <person name="Zhang C."/>
            <person name="Wu P."/>
            <person name="Chen Y."/>
            <person name="Li M."/>
            <person name="Jiang H."/>
            <person name="Wu G."/>
        </authorList>
    </citation>
    <scope>NUCLEOTIDE SEQUENCE [LARGE SCALE GENOMIC DNA]</scope>
    <source>
        <strain evidence="5">cv. GZQX0401</strain>
        <tissue evidence="4">Young leaves</tissue>
    </source>
</reference>
<feature type="transmembrane region" description="Helical" evidence="2">
    <location>
        <begin position="17"/>
        <end position="37"/>
    </location>
</feature>
<evidence type="ECO:0000256" key="1">
    <source>
        <dbReference type="SAM" id="MobiDB-lite"/>
    </source>
</evidence>
<evidence type="ECO:0000259" key="3">
    <source>
        <dbReference type="Pfam" id="PF14364"/>
    </source>
</evidence>
<feature type="domain" description="DUF4408" evidence="3">
    <location>
        <begin position="12"/>
        <end position="40"/>
    </location>
</feature>
<sequence>MAEPQSSTSMGSLTSGWFTPASLFLLLNIVIGTIALTSRFGSKRREQEEIRPLVRGPSLIERVKSINLYSSPDSETQREAFTDFLQNTEPDYTTGVDRSVPLERAPSLLERVKSIKFSSFYRSEQGTDIAGVPDLVTRENRDQSSSSEVEHHVTRSKSESRVAPERQAPEKMKKSASERVTAAAEEEEDRDSVERRRPATTSLEKKMPFVDEAVDAKADDFINRFKQQLKLQRLDSLLRYRDMLRGK</sequence>
<keyword evidence="2" id="KW-0812">Transmembrane</keyword>
<evidence type="ECO:0000313" key="4">
    <source>
        <dbReference type="EMBL" id="KDP33839.1"/>
    </source>
</evidence>
<dbReference type="AlphaFoldDB" id="A0A067KPU9"/>
<dbReference type="KEGG" id="jcu:105637887"/>